<dbReference type="PATRIC" id="fig|42253.5.peg.134"/>
<dbReference type="STRING" id="42253.NITMOv2_0138"/>
<dbReference type="KEGG" id="nmv:NITMOv2_0138"/>
<accession>A0A0K2G6K7</accession>
<gene>
    <name evidence="1" type="ORF">NITMOv2_0138</name>
</gene>
<dbReference type="OrthoDB" id="9812333at2"/>
<sequence>MESNGRPDHFSISVSHAGDLCARCGGLMVVEHYMDLQDDTGQIGMTALRCTSCGEVIDPVILRNRVKPAPNLLYGAKQRKYAQRVDEGDSNGSAGGNRHRQ</sequence>
<reference evidence="1 2" key="1">
    <citation type="journal article" date="2015" name="Proc. Natl. Acad. Sci. U.S.A.">
        <title>Expanded metabolic versatility of ubiquitous nitrite-oxidizing bacteria from the genus Nitrospira.</title>
        <authorList>
            <person name="Koch H."/>
            <person name="Lucker S."/>
            <person name="Albertsen M."/>
            <person name="Kitzinger K."/>
            <person name="Herbold C."/>
            <person name="Spieck E."/>
            <person name="Nielsen P.H."/>
            <person name="Wagner M."/>
            <person name="Daims H."/>
        </authorList>
    </citation>
    <scope>NUCLEOTIDE SEQUENCE [LARGE SCALE GENOMIC DNA]</scope>
    <source>
        <strain evidence="1 2">NSP M-1</strain>
    </source>
</reference>
<organism evidence="1 2">
    <name type="scientific">Nitrospira moscoviensis</name>
    <dbReference type="NCBI Taxonomy" id="42253"/>
    <lineage>
        <taxon>Bacteria</taxon>
        <taxon>Pseudomonadati</taxon>
        <taxon>Nitrospirota</taxon>
        <taxon>Nitrospiria</taxon>
        <taxon>Nitrospirales</taxon>
        <taxon>Nitrospiraceae</taxon>
        <taxon>Nitrospira</taxon>
    </lineage>
</organism>
<evidence type="ECO:0000313" key="1">
    <source>
        <dbReference type="EMBL" id="ALA56578.1"/>
    </source>
</evidence>
<dbReference type="AlphaFoldDB" id="A0A0K2G6K7"/>
<dbReference type="Proteomes" id="UP000069205">
    <property type="component" value="Chromosome"/>
</dbReference>
<protein>
    <submittedName>
        <fullName evidence="1">Uncharacterized protein</fullName>
    </submittedName>
</protein>
<dbReference type="RefSeq" id="WP_053378045.1">
    <property type="nucleotide sequence ID" value="NZ_CP011801.1"/>
</dbReference>
<name>A0A0K2G6K7_NITMO</name>
<keyword evidence="2" id="KW-1185">Reference proteome</keyword>
<proteinExistence type="predicted"/>
<dbReference type="EMBL" id="CP011801">
    <property type="protein sequence ID" value="ALA56578.1"/>
    <property type="molecule type" value="Genomic_DNA"/>
</dbReference>
<evidence type="ECO:0000313" key="2">
    <source>
        <dbReference type="Proteomes" id="UP000069205"/>
    </source>
</evidence>